<dbReference type="SMART" id="SM00943">
    <property type="entry name" value="Prim-Pol"/>
    <property type="match status" value="1"/>
</dbReference>
<dbReference type="EMBL" id="MT141544">
    <property type="protein sequence ID" value="QJA65793.1"/>
    <property type="molecule type" value="Genomic_DNA"/>
</dbReference>
<sequence length="281" mass="30330">MTDMPRNARAALAYAARGWRVLPLEPSGKTPIGRMVPHGFQDSTIEEASILAWWMEMPEANIGVATGSVSGIWVIDIDGPVGAVNWWAWEAAHGAVHSLAQRTGRDDGGRQIILAWPAGRVIRSRAGVLPGIDVRGDGGYIVVAPSVHPSGRRYVWEGKVPISEASPDLLALVGSSPAPKKHHVSGGASTPYGQRAADDLETELSSCPRGGRDVLAFRCAVRLIELERHGDLAIGETESVLRRSLERCGYLSDPRKERGEGGFQRVLRSARAKADANQRRP</sequence>
<feature type="domain" description="DNA primase/polymerase bifunctional N-terminal" evidence="1">
    <location>
        <begin position="11"/>
        <end position="170"/>
    </location>
</feature>
<dbReference type="AlphaFoldDB" id="A0A6M3J7I6"/>
<gene>
    <name evidence="3" type="ORF">MM415A02338_0007</name>
    <name evidence="2" type="ORF">MM415B00380_0045</name>
</gene>
<protein>
    <submittedName>
        <fullName evidence="2">Putative bifunctional DNA primase/polymerase</fullName>
    </submittedName>
</protein>
<evidence type="ECO:0000313" key="3">
    <source>
        <dbReference type="EMBL" id="QJA73479.1"/>
    </source>
</evidence>
<proteinExistence type="predicted"/>
<organism evidence="2">
    <name type="scientific">viral metagenome</name>
    <dbReference type="NCBI Taxonomy" id="1070528"/>
    <lineage>
        <taxon>unclassified sequences</taxon>
        <taxon>metagenomes</taxon>
        <taxon>organismal metagenomes</taxon>
    </lineage>
</organism>
<evidence type="ECO:0000259" key="1">
    <source>
        <dbReference type="SMART" id="SM00943"/>
    </source>
</evidence>
<dbReference type="SUPFAM" id="SSF56747">
    <property type="entry name" value="Prim-pol domain"/>
    <property type="match status" value="1"/>
</dbReference>
<name>A0A6M3J7I6_9ZZZZ</name>
<dbReference type="EMBL" id="MT142030">
    <property type="protein sequence ID" value="QJA73479.1"/>
    <property type="molecule type" value="Genomic_DNA"/>
</dbReference>
<reference evidence="2" key="1">
    <citation type="submission" date="2020-03" db="EMBL/GenBank/DDBJ databases">
        <title>The deep terrestrial virosphere.</title>
        <authorList>
            <person name="Holmfeldt K."/>
            <person name="Nilsson E."/>
            <person name="Simone D."/>
            <person name="Lopez-Fernandez M."/>
            <person name="Wu X."/>
            <person name="de Brujin I."/>
            <person name="Lundin D."/>
            <person name="Andersson A."/>
            <person name="Bertilsson S."/>
            <person name="Dopson M."/>
        </authorList>
    </citation>
    <scope>NUCLEOTIDE SEQUENCE</scope>
    <source>
        <strain evidence="3">MM415A02338</strain>
        <strain evidence="2">MM415B00380</strain>
    </source>
</reference>
<evidence type="ECO:0000313" key="2">
    <source>
        <dbReference type="EMBL" id="QJA65793.1"/>
    </source>
</evidence>
<accession>A0A6M3J7I6</accession>
<dbReference type="Pfam" id="PF09250">
    <property type="entry name" value="Prim-Pol"/>
    <property type="match status" value="1"/>
</dbReference>
<dbReference type="CDD" id="cd04859">
    <property type="entry name" value="Prim_Pol"/>
    <property type="match status" value="1"/>
</dbReference>
<dbReference type="InterPro" id="IPR015330">
    <property type="entry name" value="DNA_primase/pol_bifunc_N"/>
</dbReference>